<accession>A0ABU6ZI02</accession>
<reference evidence="2 3" key="1">
    <citation type="journal article" date="2023" name="Plants (Basel)">
        <title>Bridging the Gap: Combining Genomics and Transcriptomics Approaches to Understand Stylosanthes scabra, an Orphan Legume from the Brazilian Caatinga.</title>
        <authorList>
            <person name="Ferreira-Neto J.R.C."/>
            <person name="da Silva M.D."/>
            <person name="Binneck E."/>
            <person name="de Melo N.F."/>
            <person name="da Silva R.H."/>
            <person name="de Melo A.L.T.M."/>
            <person name="Pandolfi V."/>
            <person name="Bustamante F.O."/>
            <person name="Brasileiro-Vidal A.C."/>
            <person name="Benko-Iseppon A.M."/>
        </authorList>
    </citation>
    <scope>NUCLEOTIDE SEQUENCE [LARGE SCALE GENOMIC DNA]</scope>
    <source>
        <tissue evidence="2">Leaves</tissue>
    </source>
</reference>
<organism evidence="2 3">
    <name type="scientific">Stylosanthes scabra</name>
    <dbReference type="NCBI Taxonomy" id="79078"/>
    <lineage>
        <taxon>Eukaryota</taxon>
        <taxon>Viridiplantae</taxon>
        <taxon>Streptophyta</taxon>
        <taxon>Embryophyta</taxon>
        <taxon>Tracheophyta</taxon>
        <taxon>Spermatophyta</taxon>
        <taxon>Magnoliopsida</taxon>
        <taxon>eudicotyledons</taxon>
        <taxon>Gunneridae</taxon>
        <taxon>Pentapetalae</taxon>
        <taxon>rosids</taxon>
        <taxon>fabids</taxon>
        <taxon>Fabales</taxon>
        <taxon>Fabaceae</taxon>
        <taxon>Papilionoideae</taxon>
        <taxon>50 kb inversion clade</taxon>
        <taxon>dalbergioids sensu lato</taxon>
        <taxon>Dalbergieae</taxon>
        <taxon>Pterocarpus clade</taxon>
        <taxon>Stylosanthes</taxon>
    </lineage>
</organism>
<evidence type="ECO:0000256" key="1">
    <source>
        <dbReference type="SAM" id="MobiDB-lite"/>
    </source>
</evidence>
<comment type="caution">
    <text evidence="2">The sequence shown here is derived from an EMBL/GenBank/DDBJ whole genome shotgun (WGS) entry which is preliminary data.</text>
</comment>
<keyword evidence="3" id="KW-1185">Reference proteome</keyword>
<name>A0ABU6ZI02_9FABA</name>
<dbReference type="Proteomes" id="UP001341840">
    <property type="component" value="Unassembled WGS sequence"/>
</dbReference>
<feature type="compositionally biased region" description="Basic and acidic residues" evidence="1">
    <location>
        <begin position="71"/>
        <end position="83"/>
    </location>
</feature>
<proteinExistence type="predicted"/>
<protein>
    <submittedName>
        <fullName evidence="2">Uncharacterized protein</fullName>
    </submittedName>
</protein>
<dbReference type="EMBL" id="JASCZI010272310">
    <property type="protein sequence ID" value="MED6221602.1"/>
    <property type="molecule type" value="Genomic_DNA"/>
</dbReference>
<evidence type="ECO:0000313" key="2">
    <source>
        <dbReference type="EMBL" id="MED6221602.1"/>
    </source>
</evidence>
<gene>
    <name evidence="2" type="ORF">PIB30_056355</name>
</gene>
<evidence type="ECO:0000313" key="3">
    <source>
        <dbReference type="Proteomes" id="UP001341840"/>
    </source>
</evidence>
<feature type="region of interest" description="Disordered" evidence="1">
    <location>
        <begin position="30"/>
        <end position="84"/>
    </location>
</feature>
<sequence>MTSLKLTFAEVSGCLQEVLPVVITKYVDGASTSTPRTRRARAAARTKDQREATPTFLGRHDLTGGVRSGSGRREQKERKDRNKTLKAITGPDAYAIVKPCVRI</sequence>